<dbReference type="Proteomes" id="UP001329430">
    <property type="component" value="Chromosome 5"/>
</dbReference>
<dbReference type="SUPFAM" id="SSF53098">
    <property type="entry name" value="Ribonuclease H-like"/>
    <property type="match status" value="1"/>
</dbReference>
<dbReference type="EMBL" id="JAVRBK010000005">
    <property type="protein sequence ID" value="KAK5644144.1"/>
    <property type="molecule type" value="Genomic_DNA"/>
</dbReference>
<dbReference type="PANTHER" id="PTHR31511">
    <property type="entry name" value="PROTEIN CBG23764"/>
    <property type="match status" value="1"/>
</dbReference>
<feature type="domain" description="C2H2-type" evidence="1">
    <location>
        <begin position="381"/>
        <end position="402"/>
    </location>
</feature>
<keyword evidence="3" id="KW-1185">Reference proteome</keyword>
<reference evidence="2 3" key="1">
    <citation type="journal article" date="2024" name="Insects">
        <title>An Improved Chromosome-Level Genome Assembly of the Firefly Pyrocoelia pectoralis.</title>
        <authorList>
            <person name="Fu X."/>
            <person name="Meyer-Rochow V.B."/>
            <person name="Ballantyne L."/>
            <person name="Zhu X."/>
        </authorList>
    </citation>
    <scope>NUCLEOTIDE SEQUENCE [LARGE SCALE GENOMIC DNA]</scope>
    <source>
        <strain evidence="2">XCY_ONT2</strain>
    </source>
</reference>
<evidence type="ECO:0000313" key="2">
    <source>
        <dbReference type="EMBL" id="KAK5644144.1"/>
    </source>
</evidence>
<dbReference type="InterPro" id="IPR012337">
    <property type="entry name" value="RNaseH-like_sf"/>
</dbReference>
<sequence length="673" mass="77673">MQSISEVSGELVRLTRSALKLIKDKKEIAQHISIIKTNISLIEKALVNKIYKDNRRENLHKLEANLAVLKRYHIILRRKLRIVSSENKQGGGISTKNMVVWEPIKSAFQNRLLTGAIFNLGFKDPLIFLENCYDIFAQQVALMLKRSVLKVNLVLVSNFINPQNLEIDQKTFATKNEVISVATNLKEWYLDNVVNKLQTKLEGFEEEGSGWALHEISHLKLNINKYEPIRGSTYINLPRFIALKKAVVNIKNNDEFCFLWAIYPAQTNPNRIDNYPHFEEVLNRGSIKFPIELTDIKKFEQLNKLAINLYCVEKKRVLLLIPSSNSDRENTTTINLLLLQSNEGGIARSGDNTRYHFAWIKNISRLFSSQVSNKKCAKFFCNTCLNHFSSNNLLERHINACHQLNSCSVRLPKESEKYLEFTHFSNKEKVPFVIYADIESILAKCNDNNGENTTLEQKHIPFSIAFYLKCSYDDTLSRFSSYRGEDCVTWFINQLGNIANWADSILTNVMPMETLSFEQMQDFETATHCHICKKPFLDNEIKVKDHGHLNSRYRGPSHNACNLNYQDSHTIPVVFHNLSGYDAHFFILQLATVIPGQINLLPLNKEKYISFTKRIDNTKISLRFIDSFRFMASSLDQLSSYLENDKKTITRSHSRNDEEFNLIIRKAFSPMST</sequence>
<evidence type="ECO:0000313" key="3">
    <source>
        <dbReference type="Proteomes" id="UP001329430"/>
    </source>
</evidence>
<dbReference type="Gene3D" id="3.30.420.10">
    <property type="entry name" value="Ribonuclease H-like superfamily/Ribonuclease H"/>
    <property type="match status" value="1"/>
</dbReference>
<dbReference type="InterPro" id="IPR013087">
    <property type="entry name" value="Znf_C2H2_type"/>
</dbReference>
<comment type="caution">
    <text evidence="2">The sequence shown here is derived from an EMBL/GenBank/DDBJ whole genome shotgun (WGS) entry which is preliminary data.</text>
</comment>
<dbReference type="GO" id="GO:0003676">
    <property type="term" value="F:nucleic acid binding"/>
    <property type="evidence" value="ECO:0007669"/>
    <property type="project" value="InterPro"/>
</dbReference>
<proteinExistence type="predicted"/>
<dbReference type="AlphaFoldDB" id="A0AAN7VHE1"/>
<protein>
    <recommendedName>
        <fullName evidence="1">C2H2-type domain-containing protein</fullName>
    </recommendedName>
</protein>
<dbReference type="InterPro" id="IPR036397">
    <property type="entry name" value="RNaseH_sf"/>
</dbReference>
<organism evidence="2 3">
    <name type="scientific">Pyrocoelia pectoralis</name>
    <dbReference type="NCBI Taxonomy" id="417401"/>
    <lineage>
        <taxon>Eukaryota</taxon>
        <taxon>Metazoa</taxon>
        <taxon>Ecdysozoa</taxon>
        <taxon>Arthropoda</taxon>
        <taxon>Hexapoda</taxon>
        <taxon>Insecta</taxon>
        <taxon>Pterygota</taxon>
        <taxon>Neoptera</taxon>
        <taxon>Endopterygota</taxon>
        <taxon>Coleoptera</taxon>
        <taxon>Polyphaga</taxon>
        <taxon>Elateriformia</taxon>
        <taxon>Elateroidea</taxon>
        <taxon>Lampyridae</taxon>
        <taxon>Lampyrinae</taxon>
        <taxon>Pyrocoelia</taxon>
    </lineage>
</organism>
<evidence type="ECO:0000259" key="1">
    <source>
        <dbReference type="PROSITE" id="PS00028"/>
    </source>
</evidence>
<name>A0AAN7VHE1_9COLE</name>
<dbReference type="PROSITE" id="PS00028">
    <property type="entry name" value="ZINC_FINGER_C2H2_1"/>
    <property type="match status" value="1"/>
</dbReference>
<accession>A0AAN7VHE1</accession>
<gene>
    <name evidence="2" type="ORF">RI129_007989</name>
</gene>
<dbReference type="PANTHER" id="PTHR31511:SF12">
    <property type="entry name" value="RHO TERMINATION FACTOR N-TERMINAL DOMAIN-CONTAINING PROTEIN"/>
    <property type="match status" value="1"/>
</dbReference>